<dbReference type="EC" id="5.6.2.4" evidence="5"/>
<dbReference type="GO" id="GO:0003677">
    <property type="term" value="F:DNA binding"/>
    <property type="evidence" value="ECO:0007669"/>
    <property type="project" value="UniProtKB-KW"/>
</dbReference>
<evidence type="ECO:0000256" key="2">
    <source>
        <dbReference type="ARBA" id="ARBA00023125"/>
    </source>
</evidence>
<evidence type="ECO:0000256" key="1">
    <source>
        <dbReference type="ARBA" id="ARBA00005446"/>
    </source>
</evidence>
<comment type="catalytic activity">
    <reaction evidence="4">
        <text>Couples ATP hydrolysis with the unwinding of duplex DNA by translocating in the 3'-5' direction.</text>
        <dbReference type="EC" id="5.6.2.4"/>
    </reaction>
</comment>
<proteinExistence type="inferred from homology"/>
<gene>
    <name evidence="8" type="ORF">HETIRDRAFT_416598</name>
    <name evidence="7" type="ORF">HETIRDRAFT_423256</name>
</gene>
<protein>
    <recommendedName>
        <fullName evidence="5">DNA 3'-5' helicase</fullName>
        <ecNumber evidence="5">5.6.2.4</ecNumber>
    </recommendedName>
</protein>
<evidence type="ECO:0000256" key="5">
    <source>
        <dbReference type="ARBA" id="ARBA00034808"/>
    </source>
</evidence>
<dbReference type="GO" id="GO:0005694">
    <property type="term" value="C:chromosome"/>
    <property type="evidence" value="ECO:0007669"/>
    <property type="project" value="TreeGrafter"/>
</dbReference>
<comment type="similarity">
    <text evidence="1">Belongs to the helicase family. RecQ subfamily.</text>
</comment>
<dbReference type="Gene3D" id="3.40.50.300">
    <property type="entry name" value="P-loop containing nucleotide triphosphate hydrolases"/>
    <property type="match status" value="1"/>
</dbReference>
<keyword evidence="2" id="KW-0238">DNA-binding</keyword>
<dbReference type="KEGG" id="hir:HETIRDRAFT_416598"/>
<dbReference type="InterPro" id="IPR001650">
    <property type="entry name" value="Helicase_C-like"/>
</dbReference>
<keyword evidence="9" id="KW-1185">Reference proteome</keyword>
<name>W4JR90_HETIT</name>
<dbReference type="PROSITE" id="PS51194">
    <property type="entry name" value="HELICASE_CTER"/>
    <property type="match status" value="1"/>
</dbReference>
<dbReference type="InterPro" id="IPR027417">
    <property type="entry name" value="P-loop_NTPase"/>
</dbReference>
<dbReference type="PANTHER" id="PTHR13710:SF105">
    <property type="entry name" value="ATP-DEPENDENT DNA HELICASE Q1"/>
    <property type="match status" value="1"/>
</dbReference>
<dbReference type="EMBL" id="KI925457">
    <property type="protein sequence ID" value="ETW82407.1"/>
    <property type="molecule type" value="Genomic_DNA"/>
</dbReference>
<dbReference type="OrthoDB" id="2507344at2759"/>
<dbReference type="Pfam" id="PF00271">
    <property type="entry name" value="Helicase_C"/>
    <property type="match status" value="1"/>
</dbReference>
<organism evidence="7 9">
    <name type="scientific">Heterobasidion irregulare (strain TC 32-1)</name>
    <dbReference type="NCBI Taxonomy" id="747525"/>
    <lineage>
        <taxon>Eukaryota</taxon>
        <taxon>Fungi</taxon>
        <taxon>Dikarya</taxon>
        <taxon>Basidiomycota</taxon>
        <taxon>Agaricomycotina</taxon>
        <taxon>Agaricomycetes</taxon>
        <taxon>Russulales</taxon>
        <taxon>Bondarzewiaceae</taxon>
        <taxon>Heterobasidion</taxon>
        <taxon>Heterobasidion annosum species complex</taxon>
    </lineage>
</organism>
<dbReference type="GO" id="GO:0043138">
    <property type="term" value="F:3'-5' DNA helicase activity"/>
    <property type="evidence" value="ECO:0007669"/>
    <property type="project" value="UniProtKB-EC"/>
</dbReference>
<dbReference type="EMBL" id="KI925466">
    <property type="protein sequence ID" value="ETW75605.1"/>
    <property type="molecule type" value="Genomic_DNA"/>
</dbReference>
<feature type="domain" description="Helicase C-terminal" evidence="6">
    <location>
        <begin position="159"/>
        <end position="288"/>
    </location>
</feature>
<evidence type="ECO:0000313" key="9">
    <source>
        <dbReference type="Proteomes" id="UP000030671"/>
    </source>
</evidence>
<accession>W4JR90</accession>
<dbReference type="Proteomes" id="UP000030671">
    <property type="component" value="Unassembled WGS sequence"/>
</dbReference>
<dbReference type="PANTHER" id="PTHR13710">
    <property type="entry name" value="DNA HELICASE RECQ FAMILY MEMBER"/>
    <property type="match status" value="1"/>
</dbReference>
<dbReference type="HOGENOM" id="CLU_001103_9_1_1"/>
<dbReference type="GeneID" id="20673338"/>
<dbReference type="KEGG" id="hir:HETIRDRAFT_423256"/>
<dbReference type="GO" id="GO:0005737">
    <property type="term" value="C:cytoplasm"/>
    <property type="evidence" value="ECO:0007669"/>
    <property type="project" value="TreeGrafter"/>
</dbReference>
<evidence type="ECO:0000259" key="6">
    <source>
        <dbReference type="PROSITE" id="PS51194"/>
    </source>
</evidence>
<dbReference type="RefSeq" id="XP_009544772.1">
    <property type="nucleotide sequence ID" value="XM_009546477.1"/>
</dbReference>
<dbReference type="eggNOG" id="KOG0351">
    <property type="taxonomic scope" value="Eukaryota"/>
</dbReference>
<reference evidence="7 9" key="1">
    <citation type="journal article" date="2012" name="New Phytol.">
        <title>Insight into trade-off between wood decay and parasitism from the genome of a fungal forest pathogen.</title>
        <authorList>
            <person name="Olson A."/>
            <person name="Aerts A."/>
            <person name="Asiegbu F."/>
            <person name="Belbahri L."/>
            <person name="Bouzid O."/>
            <person name="Broberg A."/>
            <person name="Canback B."/>
            <person name="Coutinho P.M."/>
            <person name="Cullen D."/>
            <person name="Dalman K."/>
            <person name="Deflorio G."/>
            <person name="van Diepen L.T."/>
            <person name="Dunand C."/>
            <person name="Duplessis S."/>
            <person name="Durling M."/>
            <person name="Gonthier P."/>
            <person name="Grimwood J."/>
            <person name="Fossdal C.G."/>
            <person name="Hansson D."/>
            <person name="Henrissat B."/>
            <person name="Hietala A."/>
            <person name="Himmelstrand K."/>
            <person name="Hoffmeister D."/>
            <person name="Hogberg N."/>
            <person name="James T.Y."/>
            <person name="Karlsson M."/>
            <person name="Kohler A."/>
            <person name="Kues U."/>
            <person name="Lee Y.H."/>
            <person name="Lin Y.C."/>
            <person name="Lind M."/>
            <person name="Lindquist E."/>
            <person name="Lombard V."/>
            <person name="Lucas S."/>
            <person name="Lunden K."/>
            <person name="Morin E."/>
            <person name="Murat C."/>
            <person name="Park J."/>
            <person name="Raffaello T."/>
            <person name="Rouze P."/>
            <person name="Salamov A."/>
            <person name="Schmutz J."/>
            <person name="Solheim H."/>
            <person name="Stahlberg J."/>
            <person name="Velez H."/>
            <person name="de Vries R.P."/>
            <person name="Wiebenga A."/>
            <person name="Woodward S."/>
            <person name="Yakovlev I."/>
            <person name="Garbelotto M."/>
            <person name="Martin F."/>
            <person name="Grigoriev I.V."/>
            <person name="Stenlid J."/>
        </authorList>
    </citation>
    <scope>NUCLEOTIDE SEQUENCE [LARGE SCALE GENOMIC DNA]</scope>
    <source>
        <strain evidence="7 9">TC 32-1</strain>
    </source>
</reference>
<dbReference type="RefSeq" id="XP_009553001.1">
    <property type="nucleotide sequence ID" value="XM_009554706.1"/>
</dbReference>
<dbReference type="GO" id="GO:0000724">
    <property type="term" value="P:double-strand break repair via homologous recombination"/>
    <property type="evidence" value="ECO:0007669"/>
    <property type="project" value="TreeGrafter"/>
</dbReference>
<keyword evidence="3" id="KW-0413">Isomerase</keyword>
<dbReference type="SUPFAM" id="SSF52540">
    <property type="entry name" value="P-loop containing nucleoside triphosphate hydrolases"/>
    <property type="match status" value="1"/>
</dbReference>
<dbReference type="GeneID" id="20673889"/>
<dbReference type="AlphaFoldDB" id="W4JR90"/>
<evidence type="ECO:0000313" key="7">
    <source>
        <dbReference type="EMBL" id="ETW75605.1"/>
    </source>
</evidence>
<evidence type="ECO:0000313" key="8">
    <source>
        <dbReference type="EMBL" id="ETW82407.1"/>
    </source>
</evidence>
<evidence type="ECO:0000256" key="4">
    <source>
        <dbReference type="ARBA" id="ARBA00034617"/>
    </source>
</evidence>
<sequence>MQSRQNHLLAILPCGIGKTFMLLFQAKIYDYNKVTILLLPLSGLHADEQINIPSVTPNGSQTLPLLHYDLINQKQLARVVFDEAYKVLTDVNYRDVFHHVKILLQYLPCPFTFFCGCLPPTLEAAFWEFTGLEYLDIIRMPTAHPELAYAVYLLPKDQVFSELIRYVEERTTSYHIDDRAMVFCHSKANTQKVASALGVLAFFAESEKELRDANNTVFCKWVEGSQKIMVCTSILGCGVDLPCVRDVIHFDLPYTALDKHQQENCASRDGKPANAVTFVDSSRGALPD</sequence>
<dbReference type="GO" id="GO:0009378">
    <property type="term" value="F:four-way junction helicase activity"/>
    <property type="evidence" value="ECO:0007669"/>
    <property type="project" value="TreeGrafter"/>
</dbReference>
<evidence type="ECO:0000256" key="3">
    <source>
        <dbReference type="ARBA" id="ARBA00023235"/>
    </source>
</evidence>